<dbReference type="PROSITE" id="PS00108">
    <property type="entry name" value="PROTEIN_KINASE_ST"/>
    <property type="match status" value="1"/>
</dbReference>
<dbReference type="PANTHER" id="PTHR43289">
    <property type="entry name" value="MITOGEN-ACTIVATED PROTEIN KINASE KINASE KINASE 20-RELATED"/>
    <property type="match status" value="1"/>
</dbReference>
<keyword evidence="9" id="KW-1185">Reference proteome</keyword>
<sequence>MSLDPSTIGRYKVLGTLGSGAMGTVYLAEDPLLKRPLAIKVVREGTGDAEVLERFKREAEISARLNHPSAITVFDVGEEPDLGPFLVMEFVEGECLSDRIRRGPLEPEEALGLLIQAGEALEAVHALGIVHRDIKPENFMVGRDGRMKLMDFGIARNDDGRLTSTAAFLGTPAYSAPEVLNGARATAASDRWSFALTAYEMLTGGLPFSGESVGATLYRIIHDAPVFAEGMPPEAEAVFRRAFEKDPSLRFGDLRTFLRALVEVLPLDPALRSGCLARIEALGTETSPGTLRMPPAPAGRFTVRSRWIWAAGALGAGLLLWVAFFRPDRSRVLSIESRPGGAQVFLDGTPLGQTPLRQVVVKGKAETLRLEKPDFQPLEVRLKSEDRDLSLRLQPAPFEVSLITEPAGAEVFLDGESKGRTPATVSVPGEGAHQLRLTLDGHAPWTTVAERHRPLPEPIRLQKLRGKKGHPGDGKIKKFFKGIFQK</sequence>
<dbReference type="Pfam" id="PF08308">
    <property type="entry name" value="PEGA"/>
    <property type="match status" value="2"/>
</dbReference>
<reference evidence="9" key="1">
    <citation type="journal article" date="2023" name="Int. J. Syst. Evol. Microbiol.">
        <title>Mesoterricola silvestris gen. nov., sp. nov., Mesoterricola sediminis sp. nov., Geothrix oryzae sp. nov., Geothrix edaphica sp. nov., Geothrix rubra sp. nov., and Geothrix limicola sp. nov., six novel members of Acidobacteriota isolated from soils.</title>
        <authorList>
            <person name="Itoh H."/>
            <person name="Sugisawa Y."/>
            <person name="Mise K."/>
            <person name="Xu Z."/>
            <person name="Kuniyasu M."/>
            <person name="Ushijima N."/>
            <person name="Kawano K."/>
            <person name="Kobayashi E."/>
            <person name="Shiratori Y."/>
            <person name="Masuda Y."/>
            <person name="Senoo K."/>
        </authorList>
    </citation>
    <scope>NUCLEOTIDE SEQUENCE [LARGE SCALE GENOMIC DNA]</scope>
    <source>
        <strain evidence="9">Red222</strain>
    </source>
</reference>
<dbReference type="Proteomes" id="UP001242010">
    <property type="component" value="Chromosome"/>
</dbReference>
<evidence type="ECO:0000256" key="3">
    <source>
        <dbReference type="ARBA" id="ARBA00022777"/>
    </source>
</evidence>
<keyword evidence="6" id="KW-0472">Membrane</keyword>
<dbReference type="InterPro" id="IPR011009">
    <property type="entry name" value="Kinase-like_dom_sf"/>
</dbReference>
<organism evidence="8 9">
    <name type="scientific">Geothrix oryzae</name>
    <dbReference type="NCBI Taxonomy" id="2927975"/>
    <lineage>
        <taxon>Bacteria</taxon>
        <taxon>Pseudomonadati</taxon>
        <taxon>Acidobacteriota</taxon>
        <taxon>Holophagae</taxon>
        <taxon>Holophagales</taxon>
        <taxon>Holophagaceae</taxon>
        <taxon>Geothrix</taxon>
    </lineage>
</organism>
<dbReference type="CDD" id="cd14014">
    <property type="entry name" value="STKc_PknB_like"/>
    <property type="match status" value="1"/>
</dbReference>
<name>A0ABN6UX90_9BACT</name>
<feature type="domain" description="Protein kinase" evidence="7">
    <location>
        <begin position="11"/>
        <end position="262"/>
    </location>
</feature>
<protein>
    <recommendedName>
        <fullName evidence="7">Protein kinase domain-containing protein</fullName>
    </recommendedName>
</protein>
<dbReference type="InterPro" id="IPR000719">
    <property type="entry name" value="Prot_kinase_dom"/>
</dbReference>
<dbReference type="SMART" id="SM00220">
    <property type="entry name" value="S_TKc"/>
    <property type="match status" value="1"/>
</dbReference>
<dbReference type="InterPro" id="IPR017441">
    <property type="entry name" value="Protein_kinase_ATP_BS"/>
</dbReference>
<dbReference type="PROSITE" id="PS50011">
    <property type="entry name" value="PROTEIN_KINASE_DOM"/>
    <property type="match status" value="1"/>
</dbReference>
<dbReference type="SUPFAM" id="SSF56112">
    <property type="entry name" value="Protein kinase-like (PK-like)"/>
    <property type="match status" value="1"/>
</dbReference>
<keyword evidence="3" id="KW-0418">Kinase</keyword>
<feature type="transmembrane region" description="Helical" evidence="6">
    <location>
        <begin position="307"/>
        <end position="325"/>
    </location>
</feature>
<dbReference type="Gene3D" id="3.30.200.20">
    <property type="entry name" value="Phosphorylase Kinase, domain 1"/>
    <property type="match status" value="1"/>
</dbReference>
<dbReference type="PROSITE" id="PS00107">
    <property type="entry name" value="PROTEIN_KINASE_ATP"/>
    <property type="match status" value="1"/>
</dbReference>
<dbReference type="InterPro" id="IPR013229">
    <property type="entry name" value="PEGA"/>
</dbReference>
<evidence type="ECO:0000256" key="2">
    <source>
        <dbReference type="ARBA" id="ARBA00022741"/>
    </source>
</evidence>
<feature type="binding site" evidence="5">
    <location>
        <position position="40"/>
    </location>
    <ligand>
        <name>ATP</name>
        <dbReference type="ChEBI" id="CHEBI:30616"/>
    </ligand>
</feature>
<proteinExistence type="predicted"/>
<keyword evidence="6" id="KW-0812">Transmembrane</keyword>
<evidence type="ECO:0000313" key="8">
    <source>
        <dbReference type="EMBL" id="BDU69235.1"/>
    </source>
</evidence>
<gene>
    <name evidence="8" type="ORF">GETHOR_13360</name>
</gene>
<dbReference type="PANTHER" id="PTHR43289:SF6">
    <property type="entry name" value="SERINE_THREONINE-PROTEIN KINASE NEKL-3"/>
    <property type="match status" value="1"/>
</dbReference>
<accession>A0ABN6UX90</accession>
<evidence type="ECO:0000313" key="9">
    <source>
        <dbReference type="Proteomes" id="UP001242010"/>
    </source>
</evidence>
<evidence type="ECO:0000259" key="7">
    <source>
        <dbReference type="PROSITE" id="PS50011"/>
    </source>
</evidence>
<dbReference type="Pfam" id="PF00069">
    <property type="entry name" value="Pkinase"/>
    <property type="match status" value="1"/>
</dbReference>
<evidence type="ECO:0000256" key="4">
    <source>
        <dbReference type="ARBA" id="ARBA00022840"/>
    </source>
</evidence>
<evidence type="ECO:0000256" key="5">
    <source>
        <dbReference type="PROSITE-ProRule" id="PRU10141"/>
    </source>
</evidence>
<dbReference type="InterPro" id="IPR008271">
    <property type="entry name" value="Ser/Thr_kinase_AS"/>
</dbReference>
<dbReference type="EMBL" id="AP027079">
    <property type="protein sequence ID" value="BDU69235.1"/>
    <property type="molecule type" value="Genomic_DNA"/>
</dbReference>
<dbReference type="Gene3D" id="1.10.510.10">
    <property type="entry name" value="Transferase(Phosphotransferase) domain 1"/>
    <property type="match status" value="1"/>
</dbReference>
<keyword evidence="4 5" id="KW-0067">ATP-binding</keyword>
<evidence type="ECO:0000256" key="1">
    <source>
        <dbReference type="ARBA" id="ARBA00022679"/>
    </source>
</evidence>
<keyword evidence="6" id="KW-1133">Transmembrane helix</keyword>
<keyword evidence="1" id="KW-0808">Transferase</keyword>
<evidence type="ECO:0000256" key="6">
    <source>
        <dbReference type="SAM" id="Phobius"/>
    </source>
</evidence>
<keyword evidence="2 5" id="KW-0547">Nucleotide-binding</keyword>